<dbReference type="Proteomes" id="UP001381693">
    <property type="component" value="Unassembled WGS sequence"/>
</dbReference>
<evidence type="ECO:0000256" key="6">
    <source>
        <dbReference type="PROSITE-ProRule" id="PRU01172"/>
    </source>
</evidence>
<comment type="caution">
    <text evidence="8">The sequence shown here is derived from an EMBL/GenBank/DDBJ whole genome shotgun (WGS) entry which is preliminary data.</text>
</comment>
<keyword evidence="9" id="KW-1185">Reference proteome</keyword>
<dbReference type="InterPro" id="IPR013320">
    <property type="entry name" value="ConA-like_dom_sf"/>
</dbReference>
<evidence type="ECO:0000313" key="8">
    <source>
        <dbReference type="EMBL" id="KAK7074796.1"/>
    </source>
</evidence>
<evidence type="ECO:0000256" key="2">
    <source>
        <dbReference type="ARBA" id="ARBA00022723"/>
    </source>
</evidence>
<protein>
    <recommendedName>
        <fullName evidence="7">Pentraxin (PTX) domain-containing protein</fullName>
    </recommendedName>
</protein>
<keyword evidence="3" id="KW-0106">Calcium</keyword>
<keyword evidence="2" id="KW-0479">Metal-binding</keyword>
<dbReference type="AlphaFoldDB" id="A0AAN8ZZR3"/>
<dbReference type="Pfam" id="PF00354">
    <property type="entry name" value="Pentaxin"/>
    <property type="match status" value="1"/>
</dbReference>
<organism evidence="8 9">
    <name type="scientific">Halocaridina rubra</name>
    <name type="common">Hawaiian red shrimp</name>
    <dbReference type="NCBI Taxonomy" id="373956"/>
    <lineage>
        <taxon>Eukaryota</taxon>
        <taxon>Metazoa</taxon>
        <taxon>Ecdysozoa</taxon>
        <taxon>Arthropoda</taxon>
        <taxon>Crustacea</taxon>
        <taxon>Multicrustacea</taxon>
        <taxon>Malacostraca</taxon>
        <taxon>Eumalacostraca</taxon>
        <taxon>Eucarida</taxon>
        <taxon>Decapoda</taxon>
        <taxon>Pleocyemata</taxon>
        <taxon>Caridea</taxon>
        <taxon>Atyoidea</taxon>
        <taxon>Atyidae</taxon>
        <taxon>Halocaridina</taxon>
    </lineage>
</organism>
<dbReference type="Gene3D" id="2.60.120.200">
    <property type="match status" value="1"/>
</dbReference>
<gene>
    <name evidence="8" type="ORF">SK128_008782</name>
</gene>
<dbReference type="PROSITE" id="PS51828">
    <property type="entry name" value="PTX_2"/>
    <property type="match status" value="1"/>
</dbReference>
<feature type="domain" description="Pentraxin (PTX)" evidence="7">
    <location>
        <begin position="1"/>
        <end position="147"/>
    </location>
</feature>
<dbReference type="PRINTS" id="PR00895">
    <property type="entry name" value="PENTAXIN"/>
</dbReference>
<evidence type="ECO:0000256" key="4">
    <source>
        <dbReference type="ARBA" id="ARBA00023157"/>
    </source>
</evidence>
<name>A0AAN8ZZR3_HALRR</name>
<keyword evidence="4" id="KW-1015">Disulfide bond</keyword>
<dbReference type="PANTHER" id="PTHR19277">
    <property type="entry name" value="PENTRAXIN"/>
    <property type="match status" value="1"/>
</dbReference>
<evidence type="ECO:0000256" key="3">
    <source>
        <dbReference type="ARBA" id="ARBA00022837"/>
    </source>
</evidence>
<evidence type="ECO:0000256" key="5">
    <source>
        <dbReference type="ARBA" id="ARBA00023180"/>
    </source>
</evidence>
<dbReference type="GO" id="GO:0046872">
    <property type="term" value="F:metal ion binding"/>
    <property type="evidence" value="ECO:0007669"/>
    <property type="project" value="UniProtKB-KW"/>
</dbReference>
<dbReference type="PANTHER" id="PTHR19277:SF161">
    <property type="entry name" value="LAMININ G DOMAIN-CONTAINING PROTEIN"/>
    <property type="match status" value="1"/>
</dbReference>
<evidence type="ECO:0000313" key="9">
    <source>
        <dbReference type="Proteomes" id="UP001381693"/>
    </source>
</evidence>
<dbReference type="InterPro" id="IPR001759">
    <property type="entry name" value="PTX_dom"/>
</dbReference>
<comment type="cofactor">
    <cofactor evidence="1">
        <name>Ca(2+)</name>
        <dbReference type="ChEBI" id="CHEBI:29108"/>
    </cofactor>
</comment>
<proteinExistence type="predicted"/>
<dbReference type="InterPro" id="IPR051360">
    <property type="entry name" value="Neuronal_Pentraxin_Related"/>
</dbReference>
<evidence type="ECO:0000259" key="7">
    <source>
        <dbReference type="PROSITE" id="PS51828"/>
    </source>
</evidence>
<accession>A0AAN8ZZR3</accession>
<dbReference type="SUPFAM" id="SSF49899">
    <property type="entry name" value="Concanavalin A-like lectins/glucanases"/>
    <property type="match status" value="1"/>
</dbReference>
<keyword evidence="5" id="KW-0325">Glycoprotein</keyword>
<reference evidence="8 9" key="1">
    <citation type="submission" date="2023-11" db="EMBL/GenBank/DDBJ databases">
        <title>Halocaridina rubra genome assembly.</title>
        <authorList>
            <person name="Smith C."/>
        </authorList>
    </citation>
    <scope>NUCLEOTIDE SEQUENCE [LARGE SCALE GENOMIC DNA]</scope>
    <source>
        <strain evidence="8">EP-1</strain>
        <tissue evidence="8">Whole</tissue>
    </source>
</reference>
<dbReference type="EMBL" id="JAXCGZ010011454">
    <property type="protein sequence ID" value="KAK7074796.1"/>
    <property type="molecule type" value="Genomic_DNA"/>
</dbReference>
<evidence type="ECO:0000256" key="1">
    <source>
        <dbReference type="ARBA" id="ARBA00001913"/>
    </source>
</evidence>
<comment type="caution">
    <text evidence="6">Lacks conserved residue(s) required for the propagation of feature annotation.</text>
</comment>
<sequence>MTGYKVSLHSKWAQTNLETPLRYWAHFCFRYRFSTGEWFIFLNGEMTNHGSLPVMRRTVVGKGAYIIGQEQDAFGGGFQRDQSYSGEITQLNIWTGIIDRVVQQLLMAYKGWVVPNSQPSQVDSVLNGKREFGNMEGRLSMQLSVVIE</sequence>